<protein>
    <submittedName>
        <fullName evidence="1">Uncharacterized protein</fullName>
    </submittedName>
</protein>
<dbReference type="AlphaFoldDB" id="A0A7N0VKI2"/>
<dbReference type="EnsemblPlants" id="Kaladp1182s0002.1.v1.1">
    <property type="protein sequence ID" value="Kaladp1182s0002.1.v1.1"/>
    <property type="gene ID" value="Kaladp1182s0002.v1.1"/>
</dbReference>
<evidence type="ECO:0000313" key="2">
    <source>
        <dbReference type="Proteomes" id="UP000594263"/>
    </source>
</evidence>
<sequence>MRRIEYVLKDQHFFTKLMDDFKTAEGLRRNEALAMIYRILKVTS</sequence>
<proteinExistence type="predicted"/>
<organism evidence="1 2">
    <name type="scientific">Kalanchoe fedtschenkoi</name>
    <name type="common">Lavender scallops</name>
    <name type="synonym">South American air plant</name>
    <dbReference type="NCBI Taxonomy" id="63787"/>
    <lineage>
        <taxon>Eukaryota</taxon>
        <taxon>Viridiplantae</taxon>
        <taxon>Streptophyta</taxon>
        <taxon>Embryophyta</taxon>
        <taxon>Tracheophyta</taxon>
        <taxon>Spermatophyta</taxon>
        <taxon>Magnoliopsida</taxon>
        <taxon>eudicotyledons</taxon>
        <taxon>Gunneridae</taxon>
        <taxon>Pentapetalae</taxon>
        <taxon>Saxifragales</taxon>
        <taxon>Crassulaceae</taxon>
        <taxon>Kalanchoe</taxon>
    </lineage>
</organism>
<evidence type="ECO:0000313" key="1">
    <source>
        <dbReference type="EnsemblPlants" id="Kaladp1182s0002.1.v1.1"/>
    </source>
</evidence>
<accession>A0A7N0VKI2</accession>
<dbReference type="Gramene" id="Kaladp1182s0002.1.v1.1">
    <property type="protein sequence ID" value="Kaladp1182s0002.1.v1.1"/>
    <property type="gene ID" value="Kaladp1182s0002.v1.1"/>
</dbReference>
<dbReference type="Proteomes" id="UP000594263">
    <property type="component" value="Unplaced"/>
</dbReference>
<name>A0A7N0VKI2_KALFE</name>
<keyword evidence="2" id="KW-1185">Reference proteome</keyword>
<reference evidence="1" key="1">
    <citation type="submission" date="2021-01" db="UniProtKB">
        <authorList>
            <consortium name="EnsemblPlants"/>
        </authorList>
    </citation>
    <scope>IDENTIFICATION</scope>
</reference>